<dbReference type="GeneID" id="78506251"/>
<evidence type="ECO:0000313" key="5">
    <source>
        <dbReference type="Proteomes" id="UP000215383"/>
    </source>
</evidence>
<protein>
    <submittedName>
        <fullName evidence="4">Organic solvent tolerance protein OstA</fullName>
    </submittedName>
</protein>
<dbReference type="InterPro" id="IPR052037">
    <property type="entry name" value="LPS_export_LptA"/>
</dbReference>
<name>A0A239T9Y2_9FIRM</name>
<sequence length="259" mass="27117">MKQYGKIKAIVAAVLCGCFIYSGSAIAADGPIELSGDVIEYDARTDMAKATGGVRVTRDGGVLTGGEATYNFKTQEVTITGGVTAVKDDMNLTADKLFSTANQEYVADGNVVAVKGENTLVGPQIRYNQATSDISMPNGGSASGPQAEIKGDVLSGNLNTQQYHAVGNVYLNSKTNDVQSTSNEATYSGNGQDFTFTATGNVNIKSPSRNIITNSDNAVYNSAENGKLVLTGNAVATQNNNIVRGNTLTVYMGDNINIK</sequence>
<evidence type="ECO:0000256" key="1">
    <source>
        <dbReference type="ARBA" id="ARBA00022729"/>
    </source>
</evidence>
<gene>
    <name evidence="4" type="ORF">SAMEA4364220_00209</name>
</gene>
<dbReference type="Gene3D" id="2.60.450.10">
    <property type="entry name" value="Lipopolysaccharide (LPS) transport protein A like domain"/>
    <property type="match status" value="2"/>
</dbReference>
<evidence type="ECO:0000259" key="3">
    <source>
        <dbReference type="Pfam" id="PF03968"/>
    </source>
</evidence>
<proteinExistence type="predicted"/>
<organism evidence="4 5">
    <name type="scientific">Megamonas hypermegale</name>
    <dbReference type="NCBI Taxonomy" id="158847"/>
    <lineage>
        <taxon>Bacteria</taxon>
        <taxon>Bacillati</taxon>
        <taxon>Bacillota</taxon>
        <taxon>Negativicutes</taxon>
        <taxon>Selenomonadales</taxon>
        <taxon>Selenomonadaceae</taxon>
        <taxon>Megamonas</taxon>
    </lineage>
</organism>
<dbReference type="GO" id="GO:0030288">
    <property type="term" value="C:outer membrane-bounded periplasmic space"/>
    <property type="evidence" value="ECO:0007669"/>
    <property type="project" value="TreeGrafter"/>
</dbReference>
<dbReference type="GO" id="GO:0015920">
    <property type="term" value="P:lipopolysaccharide transport"/>
    <property type="evidence" value="ECO:0007669"/>
    <property type="project" value="TreeGrafter"/>
</dbReference>
<reference evidence="4 5" key="1">
    <citation type="submission" date="2017-06" db="EMBL/GenBank/DDBJ databases">
        <authorList>
            <consortium name="Pathogen Informatics"/>
        </authorList>
    </citation>
    <scope>NUCLEOTIDE SEQUENCE [LARGE SCALE GENOMIC DNA]</scope>
    <source>
        <strain evidence="4 5">NCTC10570</strain>
    </source>
</reference>
<dbReference type="eggNOG" id="COG1452">
    <property type="taxonomic scope" value="Bacteria"/>
</dbReference>
<feature type="signal peptide" evidence="2">
    <location>
        <begin position="1"/>
        <end position="27"/>
    </location>
</feature>
<dbReference type="Pfam" id="PF03968">
    <property type="entry name" value="LptD_N"/>
    <property type="match status" value="1"/>
</dbReference>
<dbReference type="RefSeq" id="WP_027890138.1">
    <property type="nucleotide sequence ID" value="NZ_CALXYH010000010.1"/>
</dbReference>
<evidence type="ECO:0000313" key="4">
    <source>
        <dbReference type="EMBL" id="SNU94386.1"/>
    </source>
</evidence>
<keyword evidence="5" id="KW-1185">Reference proteome</keyword>
<dbReference type="GO" id="GO:0009279">
    <property type="term" value="C:cell outer membrane"/>
    <property type="evidence" value="ECO:0007669"/>
    <property type="project" value="TreeGrafter"/>
</dbReference>
<dbReference type="AlphaFoldDB" id="A0A239T9Y2"/>
<accession>A0A239T9Y2</accession>
<evidence type="ECO:0000256" key="2">
    <source>
        <dbReference type="SAM" id="SignalP"/>
    </source>
</evidence>
<dbReference type="PANTHER" id="PTHR36504">
    <property type="entry name" value="LIPOPOLYSACCHARIDE EXPORT SYSTEM PROTEIN LPTA"/>
    <property type="match status" value="1"/>
</dbReference>
<dbReference type="EMBL" id="LT906446">
    <property type="protein sequence ID" value="SNU94386.1"/>
    <property type="molecule type" value="Genomic_DNA"/>
</dbReference>
<dbReference type="GO" id="GO:0017089">
    <property type="term" value="F:glycolipid transfer activity"/>
    <property type="evidence" value="ECO:0007669"/>
    <property type="project" value="TreeGrafter"/>
</dbReference>
<dbReference type="Proteomes" id="UP000215383">
    <property type="component" value="Chromosome 1"/>
</dbReference>
<dbReference type="PANTHER" id="PTHR36504:SF1">
    <property type="entry name" value="LIPOPOLYSACCHARIDE EXPORT SYSTEM PROTEIN LPTA"/>
    <property type="match status" value="1"/>
</dbReference>
<feature type="domain" description="Organic solvent tolerance-like N-terminal" evidence="3">
    <location>
        <begin position="148"/>
        <end position="252"/>
    </location>
</feature>
<dbReference type="InterPro" id="IPR005653">
    <property type="entry name" value="OstA-like_N"/>
</dbReference>
<feature type="chain" id="PRO_5011780228" evidence="2">
    <location>
        <begin position="28"/>
        <end position="259"/>
    </location>
</feature>
<dbReference type="eggNOG" id="COG1934">
    <property type="taxonomic scope" value="Bacteria"/>
</dbReference>
<keyword evidence="1 2" id="KW-0732">Signal</keyword>
<dbReference type="OrthoDB" id="1678041at2"/>